<gene>
    <name evidence="8" type="ORF">OTI717_LOCUS31114</name>
    <name evidence="7" type="ORF">RFH988_LOCUS37593</name>
</gene>
<dbReference type="InterPro" id="IPR013083">
    <property type="entry name" value="Znf_RING/FYVE/PHD"/>
</dbReference>
<keyword evidence="3 4" id="KW-0862">Zinc</keyword>
<dbReference type="Proteomes" id="UP000663882">
    <property type="component" value="Unassembled WGS sequence"/>
</dbReference>
<dbReference type="Pfam" id="PF02176">
    <property type="entry name" value="zf-TRAF"/>
    <property type="match status" value="1"/>
</dbReference>
<dbReference type="InterPro" id="IPR001293">
    <property type="entry name" value="Znf_TRAF"/>
</dbReference>
<dbReference type="PROSITE" id="PS50145">
    <property type="entry name" value="ZF_TRAF"/>
    <property type="match status" value="1"/>
</dbReference>
<evidence type="ECO:0000256" key="1">
    <source>
        <dbReference type="ARBA" id="ARBA00022723"/>
    </source>
</evidence>
<proteinExistence type="predicted"/>
<dbReference type="Gene3D" id="3.30.40.10">
    <property type="entry name" value="Zinc/RING finger domain, C3HC4 (zinc finger)"/>
    <property type="match status" value="1"/>
</dbReference>
<evidence type="ECO:0000256" key="3">
    <source>
        <dbReference type="ARBA" id="ARBA00022833"/>
    </source>
</evidence>
<name>A0A819R8Y0_9BILA</name>
<reference evidence="8" key="1">
    <citation type="submission" date="2021-02" db="EMBL/GenBank/DDBJ databases">
        <authorList>
            <person name="Nowell W R."/>
        </authorList>
    </citation>
    <scope>NUCLEOTIDE SEQUENCE</scope>
</reference>
<evidence type="ECO:0000256" key="5">
    <source>
        <dbReference type="SAM" id="Coils"/>
    </source>
</evidence>
<accession>A0A819R8Y0</accession>
<feature type="coiled-coil region" evidence="5">
    <location>
        <begin position="97"/>
        <end position="134"/>
    </location>
</feature>
<protein>
    <recommendedName>
        <fullName evidence="6">TRAF-type domain-containing protein</fullName>
    </recommendedName>
</protein>
<evidence type="ECO:0000259" key="6">
    <source>
        <dbReference type="PROSITE" id="PS50145"/>
    </source>
</evidence>
<keyword evidence="2 4" id="KW-0863">Zinc-finger</keyword>
<evidence type="ECO:0000313" key="9">
    <source>
        <dbReference type="Proteomes" id="UP000663823"/>
    </source>
</evidence>
<organism evidence="8 9">
    <name type="scientific">Rotaria sordida</name>
    <dbReference type="NCBI Taxonomy" id="392033"/>
    <lineage>
        <taxon>Eukaryota</taxon>
        <taxon>Metazoa</taxon>
        <taxon>Spiralia</taxon>
        <taxon>Gnathifera</taxon>
        <taxon>Rotifera</taxon>
        <taxon>Eurotatoria</taxon>
        <taxon>Bdelloidea</taxon>
        <taxon>Philodinida</taxon>
        <taxon>Philodinidae</taxon>
        <taxon>Rotaria</taxon>
    </lineage>
</organism>
<dbReference type="EMBL" id="CAJOAX010008716">
    <property type="protein sequence ID" value="CAF4040700.1"/>
    <property type="molecule type" value="Genomic_DNA"/>
</dbReference>
<dbReference type="AlphaFoldDB" id="A0A819R8Y0"/>
<evidence type="ECO:0000256" key="2">
    <source>
        <dbReference type="ARBA" id="ARBA00022771"/>
    </source>
</evidence>
<dbReference type="GO" id="GO:0008270">
    <property type="term" value="F:zinc ion binding"/>
    <property type="evidence" value="ECO:0007669"/>
    <property type="project" value="UniProtKB-KW"/>
</dbReference>
<feature type="zinc finger region" description="TRAF-type" evidence="4">
    <location>
        <begin position="25"/>
        <end position="82"/>
    </location>
</feature>
<dbReference type="Proteomes" id="UP000663823">
    <property type="component" value="Unassembled WGS sequence"/>
</dbReference>
<comment type="caution">
    <text evidence="8">The sequence shown here is derived from an EMBL/GenBank/DDBJ whole genome shotgun (WGS) entry which is preliminary data.</text>
</comment>
<dbReference type="EMBL" id="CAJNOO010007668">
    <property type="protein sequence ID" value="CAF1472210.1"/>
    <property type="molecule type" value="Genomic_DNA"/>
</dbReference>
<evidence type="ECO:0000313" key="7">
    <source>
        <dbReference type="EMBL" id="CAF1472210.1"/>
    </source>
</evidence>
<evidence type="ECO:0000256" key="4">
    <source>
        <dbReference type="PROSITE-ProRule" id="PRU00207"/>
    </source>
</evidence>
<evidence type="ECO:0000313" key="8">
    <source>
        <dbReference type="EMBL" id="CAF4040700.1"/>
    </source>
</evidence>
<feature type="domain" description="TRAF-type" evidence="6">
    <location>
        <begin position="25"/>
        <end position="82"/>
    </location>
</feature>
<dbReference type="SUPFAM" id="SSF49599">
    <property type="entry name" value="TRAF domain-like"/>
    <property type="match status" value="1"/>
</dbReference>
<keyword evidence="5" id="KW-0175">Coiled coil</keyword>
<sequence>MKKTSCLICRCQIKSINQCIQVSPHLQNLLDQLPIKCFVCGDSQLKRIDFNDHINKACPKINVLCSAADIKCPWTGTREELEKHIPTCKFAPLRSILAQMISENEQLNIKNEQLNIENEQLKFKNEQLKFKNEQLYSKKQQLYIQKRQLGLIKEQIMKNN</sequence>
<keyword evidence="1 4" id="KW-0479">Metal-binding</keyword>